<accession>L0S2A9</accession>
<dbReference type="InterPro" id="IPR046720">
    <property type="entry name" value="DUF6612"/>
</dbReference>
<dbReference type="STRING" id="1209989.TepRe1_2366"/>
<keyword evidence="1" id="KW-0732">Signal</keyword>
<dbReference type="Pfam" id="PF20316">
    <property type="entry name" value="DUF6612"/>
    <property type="match status" value="1"/>
</dbReference>
<dbReference type="OrthoDB" id="1953162at2"/>
<dbReference type="EMBL" id="HF563609">
    <property type="protein sequence ID" value="CCP27405.1"/>
    <property type="molecule type" value="Genomic_DNA"/>
</dbReference>
<dbReference type="PATRIC" id="fig|1209989.3.peg.2925"/>
<feature type="chain" id="PRO_5003318004" description="Copper amine oxidase-like N-terminal domain-containing protein" evidence="1">
    <location>
        <begin position="27"/>
        <end position="432"/>
    </location>
</feature>
<evidence type="ECO:0000313" key="3">
    <source>
        <dbReference type="Proteomes" id="UP000010802"/>
    </source>
</evidence>
<evidence type="ECO:0008006" key="4">
    <source>
        <dbReference type="Google" id="ProtNLM"/>
    </source>
</evidence>
<dbReference type="Gene3D" id="2.50.20.20">
    <property type="match status" value="1"/>
</dbReference>
<dbReference type="eggNOG" id="COG0666">
    <property type="taxonomic scope" value="Bacteria"/>
</dbReference>
<protein>
    <recommendedName>
        <fullName evidence="4">Copper amine oxidase-like N-terminal domain-containing protein</fullName>
    </recommendedName>
</protein>
<dbReference type="Proteomes" id="UP000010802">
    <property type="component" value="Chromosome"/>
</dbReference>
<proteinExistence type="predicted"/>
<dbReference type="KEGG" id="tep:TepRe1_2366"/>
<accession>F4LT78</accession>
<dbReference type="AlphaFoldDB" id="F4LT78"/>
<evidence type="ECO:0000313" key="2">
    <source>
        <dbReference type="EMBL" id="CCP27405.1"/>
    </source>
</evidence>
<sequence>MLSRKIGNKFLIALLIMLLVAPTAFAGEQVKLIFNGKEYQADVTLKDGVTYVQSAALNKIPGLEVGNDPIVPIRKLFESQGGVVSWDNDNNQVIVSWREKAGDLTADELVIKYSESLKEANTYKMKGSYQLEFGVEGVQDLIEIPNMPKMEATIEGIFQYEPMAMYIKQTMNMPLDELEELGLSPEELEAEGLDEEMVTEIVWLDNAIYQKNPGFDQWIVQDLAEVEGMPDINELMQITPQQSMEMMNKAGVINVFGEDVEKDGREYYTIKNYIDADSFKSLVEETMNNFDITAFIEAAGAQSDMDAQEAEDFNEMFEKVFETILNNINAVYYIDTLVDKETLLPDYMNFDLNMQIDLKPLIEIIAAMEEVDETEELSEILEMPISLELKMKGDYQLYDYGADLELPDLSDAISQEEYIQQLMELMEQAEQD</sequence>
<reference evidence="3" key="1">
    <citation type="journal article" date="2013" name="Genome Announc.">
        <title>First genome sequence of a syntrophic acetate-oxidizing bacterium, Tepidanaerobacter acetatoxydans strain Re1.</title>
        <authorList>
            <person name="Manzoor S."/>
            <person name="Bongcam-Rudloff E."/>
            <person name="Schnurer A."/>
            <person name="Muller B."/>
        </authorList>
    </citation>
    <scope>NUCLEOTIDE SEQUENCE [LARGE SCALE GENOMIC DNA]</scope>
    <source>
        <strain evidence="3">Re1</strain>
    </source>
</reference>
<name>F4LT78_TEPAE</name>
<feature type="signal peptide" evidence="1">
    <location>
        <begin position="1"/>
        <end position="26"/>
    </location>
</feature>
<dbReference type="KEGG" id="tae:TepiRe1_2541"/>
<dbReference type="RefSeq" id="WP_013779397.1">
    <property type="nucleotide sequence ID" value="NC_015519.1"/>
</dbReference>
<gene>
    <name evidence="2" type="ordered locus">TEPIRE1_2541</name>
</gene>
<keyword evidence="3" id="KW-1185">Reference proteome</keyword>
<dbReference type="HOGENOM" id="CLU_640648_0_0_9"/>
<evidence type="ECO:0000256" key="1">
    <source>
        <dbReference type="SAM" id="SignalP"/>
    </source>
</evidence>
<organism evidence="2 3">
    <name type="scientific">Tepidanaerobacter acetatoxydans (strain DSM 21804 / JCM 16047 / Re1)</name>
    <dbReference type="NCBI Taxonomy" id="1209989"/>
    <lineage>
        <taxon>Bacteria</taxon>
        <taxon>Bacillati</taxon>
        <taxon>Bacillota</taxon>
        <taxon>Clostridia</taxon>
        <taxon>Thermosediminibacterales</taxon>
        <taxon>Tepidanaerobacteraceae</taxon>
        <taxon>Tepidanaerobacter</taxon>
    </lineage>
</organism>